<accession>A0AA40A6F8</accession>
<proteinExistence type="predicted"/>
<protein>
    <submittedName>
        <fullName evidence="2">Uncharacterized protein</fullName>
    </submittedName>
</protein>
<reference evidence="2" key="1">
    <citation type="submission" date="2023-06" db="EMBL/GenBank/DDBJ databases">
        <title>Genome-scale phylogeny and comparative genomics of the fungal order Sordariales.</title>
        <authorList>
            <consortium name="Lawrence Berkeley National Laboratory"/>
            <person name="Hensen N."/>
            <person name="Bonometti L."/>
            <person name="Westerberg I."/>
            <person name="Brannstrom I.O."/>
            <person name="Guillou S."/>
            <person name="Cros-Aarteil S."/>
            <person name="Calhoun S."/>
            <person name="Haridas S."/>
            <person name="Kuo A."/>
            <person name="Mondo S."/>
            <person name="Pangilinan J."/>
            <person name="Riley R."/>
            <person name="LaButti K."/>
            <person name="Andreopoulos B."/>
            <person name="Lipzen A."/>
            <person name="Chen C."/>
            <person name="Yanf M."/>
            <person name="Daum C."/>
            <person name="Ng V."/>
            <person name="Clum A."/>
            <person name="Steindorff A."/>
            <person name="Ohm R."/>
            <person name="Martin F."/>
            <person name="Silar P."/>
            <person name="Natvig D."/>
            <person name="Lalanne C."/>
            <person name="Gautier V."/>
            <person name="Ament-velasquez S.L."/>
            <person name="Kruys A."/>
            <person name="Hutchinson M.I."/>
            <person name="Powell A.J."/>
            <person name="Barry K."/>
            <person name="Miller A.N."/>
            <person name="Grigoriev I.V."/>
            <person name="Debuchy R."/>
            <person name="Gladieux P."/>
            <person name="Thoren M.H."/>
            <person name="Johannesson H."/>
        </authorList>
    </citation>
    <scope>NUCLEOTIDE SEQUENCE</scope>
    <source>
        <strain evidence="2">SMH2392-1A</strain>
    </source>
</reference>
<evidence type="ECO:0000313" key="3">
    <source>
        <dbReference type="Proteomes" id="UP001172101"/>
    </source>
</evidence>
<evidence type="ECO:0000313" key="2">
    <source>
        <dbReference type="EMBL" id="KAK0710198.1"/>
    </source>
</evidence>
<gene>
    <name evidence="2" type="ORF">B0T26DRAFT_724315</name>
</gene>
<evidence type="ECO:0000256" key="1">
    <source>
        <dbReference type="SAM" id="MobiDB-lite"/>
    </source>
</evidence>
<organism evidence="2 3">
    <name type="scientific">Lasiosphaeria miniovina</name>
    <dbReference type="NCBI Taxonomy" id="1954250"/>
    <lineage>
        <taxon>Eukaryota</taxon>
        <taxon>Fungi</taxon>
        <taxon>Dikarya</taxon>
        <taxon>Ascomycota</taxon>
        <taxon>Pezizomycotina</taxon>
        <taxon>Sordariomycetes</taxon>
        <taxon>Sordariomycetidae</taxon>
        <taxon>Sordariales</taxon>
        <taxon>Lasiosphaeriaceae</taxon>
        <taxon>Lasiosphaeria</taxon>
    </lineage>
</organism>
<dbReference type="EMBL" id="JAUIRO010000006">
    <property type="protein sequence ID" value="KAK0710198.1"/>
    <property type="molecule type" value="Genomic_DNA"/>
</dbReference>
<keyword evidence="3" id="KW-1185">Reference proteome</keyword>
<sequence length="77" mass="8159">MQGAEPQSQLTVQDAINNALRGATRSLPEKVGSTPGESILTSSRSPDALSPQGLRPIADSSTPRSRRPTKTSSWTIL</sequence>
<dbReference type="Proteomes" id="UP001172101">
    <property type="component" value="Unassembled WGS sequence"/>
</dbReference>
<name>A0AA40A6F8_9PEZI</name>
<dbReference type="AlphaFoldDB" id="A0AA40A6F8"/>
<feature type="compositionally biased region" description="Polar residues" evidence="1">
    <location>
        <begin position="1"/>
        <end position="16"/>
    </location>
</feature>
<dbReference type="RefSeq" id="XP_060293502.1">
    <property type="nucleotide sequence ID" value="XM_060442680.1"/>
</dbReference>
<dbReference type="GeneID" id="85325950"/>
<feature type="region of interest" description="Disordered" evidence="1">
    <location>
        <begin position="1"/>
        <end position="77"/>
    </location>
</feature>
<comment type="caution">
    <text evidence="2">The sequence shown here is derived from an EMBL/GenBank/DDBJ whole genome shotgun (WGS) entry which is preliminary data.</text>
</comment>
<feature type="compositionally biased region" description="Polar residues" evidence="1">
    <location>
        <begin position="35"/>
        <end position="45"/>
    </location>
</feature>